<keyword evidence="5" id="KW-0997">Cell inner membrane</keyword>
<evidence type="ECO:0000259" key="18">
    <source>
        <dbReference type="PROSITE" id="PS50894"/>
    </source>
</evidence>
<keyword evidence="20" id="KW-1185">Reference proteome</keyword>
<comment type="catalytic activity">
    <reaction evidence="1">
        <text>ATP + protein L-histidine = ADP + protein N-phospho-L-histidine.</text>
        <dbReference type="EC" id="2.7.13.3"/>
    </reaction>
</comment>
<evidence type="ECO:0000256" key="4">
    <source>
        <dbReference type="ARBA" id="ARBA00022475"/>
    </source>
</evidence>
<reference evidence="19" key="1">
    <citation type="journal article" date="2014" name="Int. J. Syst. Evol. Microbiol.">
        <title>Complete genome sequence of Corynebacterium casei LMG S-19264T (=DSM 44701T), isolated from a smear-ripened cheese.</title>
        <authorList>
            <consortium name="US DOE Joint Genome Institute (JGI-PGF)"/>
            <person name="Walter F."/>
            <person name="Albersmeier A."/>
            <person name="Kalinowski J."/>
            <person name="Ruckert C."/>
        </authorList>
    </citation>
    <scope>NUCLEOTIDE SEQUENCE</scope>
    <source>
        <strain evidence="19">KCTC 42651</strain>
    </source>
</reference>
<feature type="domain" description="Histidine kinase" evidence="16">
    <location>
        <begin position="59"/>
        <end position="281"/>
    </location>
</feature>
<dbReference type="PRINTS" id="PR00344">
    <property type="entry name" value="BCTRLSENSOR"/>
</dbReference>
<evidence type="ECO:0000256" key="1">
    <source>
        <dbReference type="ARBA" id="ARBA00000085"/>
    </source>
</evidence>
<comment type="subcellular location">
    <subcellularLocation>
        <location evidence="2">Cell inner membrane</location>
        <topology evidence="2">Multi-pass membrane protein</topology>
    </subcellularLocation>
</comment>
<dbReference type="InterPro" id="IPR001789">
    <property type="entry name" value="Sig_transdc_resp-reg_receiver"/>
</dbReference>
<keyword evidence="4" id="KW-1003">Cell membrane</keyword>
<dbReference type="GO" id="GO:0000155">
    <property type="term" value="F:phosphorelay sensor kinase activity"/>
    <property type="evidence" value="ECO:0007669"/>
    <property type="project" value="InterPro"/>
</dbReference>
<reference evidence="19" key="2">
    <citation type="submission" date="2020-09" db="EMBL/GenBank/DDBJ databases">
        <authorList>
            <person name="Sun Q."/>
            <person name="Kim S."/>
        </authorList>
    </citation>
    <scope>NUCLEOTIDE SEQUENCE</scope>
    <source>
        <strain evidence="19">KCTC 42651</strain>
    </source>
</reference>
<comment type="caution">
    <text evidence="19">The sequence shown here is derived from an EMBL/GenBank/DDBJ whole genome shotgun (WGS) entry which is preliminary data.</text>
</comment>
<evidence type="ECO:0000313" key="20">
    <source>
        <dbReference type="Proteomes" id="UP000630353"/>
    </source>
</evidence>
<dbReference type="GO" id="GO:0005886">
    <property type="term" value="C:plasma membrane"/>
    <property type="evidence" value="ECO:0007669"/>
    <property type="project" value="UniProtKB-SubCell"/>
</dbReference>
<dbReference type="InterPro" id="IPR036641">
    <property type="entry name" value="HPT_dom_sf"/>
</dbReference>
<dbReference type="InterPro" id="IPR003594">
    <property type="entry name" value="HATPase_dom"/>
</dbReference>
<dbReference type="SUPFAM" id="SSF47226">
    <property type="entry name" value="Histidine-containing phosphotransfer domain, HPT domain"/>
    <property type="match status" value="1"/>
</dbReference>
<dbReference type="AlphaFoldDB" id="A0A918XUS9"/>
<evidence type="ECO:0000259" key="16">
    <source>
        <dbReference type="PROSITE" id="PS50109"/>
    </source>
</evidence>
<keyword evidence="11" id="KW-1133">Transmembrane helix</keyword>
<dbReference type="SUPFAM" id="SSF55874">
    <property type="entry name" value="ATPase domain of HSP90 chaperone/DNA topoisomerase II/histidine kinase"/>
    <property type="match status" value="1"/>
</dbReference>
<dbReference type="Gene3D" id="1.10.287.130">
    <property type="match status" value="1"/>
</dbReference>
<dbReference type="Pfam" id="PF00512">
    <property type="entry name" value="HisKA"/>
    <property type="match status" value="1"/>
</dbReference>
<evidence type="ECO:0000256" key="9">
    <source>
        <dbReference type="ARBA" id="ARBA00022777"/>
    </source>
</evidence>
<evidence type="ECO:0000313" key="19">
    <source>
        <dbReference type="EMBL" id="GHD57923.1"/>
    </source>
</evidence>
<dbReference type="Proteomes" id="UP000630353">
    <property type="component" value="Unassembled WGS sequence"/>
</dbReference>
<evidence type="ECO:0000256" key="8">
    <source>
        <dbReference type="ARBA" id="ARBA00022692"/>
    </source>
</evidence>
<dbReference type="CDD" id="cd16922">
    <property type="entry name" value="HATPase_EvgS-ArcB-TorS-like"/>
    <property type="match status" value="1"/>
</dbReference>
<dbReference type="PROSITE" id="PS50894">
    <property type="entry name" value="HPT"/>
    <property type="match status" value="1"/>
</dbReference>
<evidence type="ECO:0000256" key="5">
    <source>
        <dbReference type="ARBA" id="ARBA00022519"/>
    </source>
</evidence>
<dbReference type="InterPro" id="IPR005467">
    <property type="entry name" value="His_kinase_dom"/>
</dbReference>
<evidence type="ECO:0000256" key="13">
    <source>
        <dbReference type="ARBA" id="ARBA00023136"/>
    </source>
</evidence>
<evidence type="ECO:0000256" key="6">
    <source>
        <dbReference type="ARBA" id="ARBA00022553"/>
    </source>
</evidence>
<dbReference type="Pfam" id="PF01627">
    <property type="entry name" value="Hpt"/>
    <property type="match status" value="1"/>
</dbReference>
<evidence type="ECO:0000256" key="15">
    <source>
        <dbReference type="PROSITE-ProRule" id="PRU00169"/>
    </source>
</evidence>
<keyword evidence="6 15" id="KW-0597">Phosphoprotein</keyword>
<dbReference type="Gene3D" id="3.40.50.2300">
    <property type="match status" value="1"/>
</dbReference>
<keyword evidence="7" id="KW-0808">Transferase</keyword>
<dbReference type="PANTHER" id="PTHR43047">
    <property type="entry name" value="TWO-COMPONENT HISTIDINE PROTEIN KINASE"/>
    <property type="match status" value="1"/>
</dbReference>
<dbReference type="Gene3D" id="1.20.120.160">
    <property type="entry name" value="HPT domain"/>
    <property type="match status" value="1"/>
</dbReference>
<keyword evidence="8" id="KW-0812">Transmembrane</keyword>
<evidence type="ECO:0000256" key="3">
    <source>
        <dbReference type="ARBA" id="ARBA00012438"/>
    </source>
</evidence>
<evidence type="ECO:0000256" key="10">
    <source>
        <dbReference type="ARBA" id="ARBA00022840"/>
    </source>
</evidence>
<proteinExistence type="predicted"/>
<feature type="modified residue" description="Phosphohistidine" evidence="14">
    <location>
        <position position="496"/>
    </location>
</feature>
<keyword evidence="10" id="KW-0067">ATP-binding</keyword>
<keyword evidence="9" id="KW-0418">Kinase</keyword>
<dbReference type="InterPro" id="IPR036890">
    <property type="entry name" value="HATPase_C_sf"/>
</dbReference>
<evidence type="ECO:0000256" key="7">
    <source>
        <dbReference type="ARBA" id="ARBA00022679"/>
    </source>
</evidence>
<dbReference type="PROSITE" id="PS50110">
    <property type="entry name" value="RESPONSE_REGULATORY"/>
    <property type="match status" value="1"/>
</dbReference>
<dbReference type="SUPFAM" id="SSF47384">
    <property type="entry name" value="Homodimeric domain of signal transducing histidine kinase"/>
    <property type="match status" value="1"/>
</dbReference>
<keyword evidence="12" id="KW-0902">Two-component regulatory system</keyword>
<dbReference type="CDD" id="cd17546">
    <property type="entry name" value="REC_hyHK_CKI1_RcsC-like"/>
    <property type="match status" value="1"/>
</dbReference>
<evidence type="ECO:0000259" key="17">
    <source>
        <dbReference type="PROSITE" id="PS50110"/>
    </source>
</evidence>
<evidence type="ECO:0000256" key="14">
    <source>
        <dbReference type="PROSITE-ProRule" id="PRU00110"/>
    </source>
</evidence>
<dbReference type="SUPFAM" id="SSF52172">
    <property type="entry name" value="CheY-like"/>
    <property type="match status" value="1"/>
</dbReference>
<organism evidence="19 20">
    <name type="scientific">Thalassobaculum fulvum</name>
    <dbReference type="NCBI Taxonomy" id="1633335"/>
    <lineage>
        <taxon>Bacteria</taxon>
        <taxon>Pseudomonadati</taxon>
        <taxon>Pseudomonadota</taxon>
        <taxon>Alphaproteobacteria</taxon>
        <taxon>Rhodospirillales</taxon>
        <taxon>Thalassobaculaceae</taxon>
        <taxon>Thalassobaculum</taxon>
    </lineage>
</organism>
<dbReference type="CDD" id="cd00082">
    <property type="entry name" value="HisKA"/>
    <property type="match status" value="1"/>
</dbReference>
<dbReference type="Gene3D" id="3.30.565.10">
    <property type="entry name" value="Histidine kinase-like ATPase, C-terminal domain"/>
    <property type="match status" value="1"/>
</dbReference>
<sequence>MMLALSVIGAAGFSAIVMAIMLVREKRRTRGLEAETAALRRRAEELEAASHARSRFLAMMSHEIRTPLTGIVGFGEALADEPLTPAGRRAVESIRRASRSLQGLLGDILDFSRIDADALPMQRVPTDLDALLNEVRDEFVPQARQRGLAFGLTVTDGARRWTETDPLRLRQIVVNLVSNAIRYTETGMVRIAASTAPDEHDRIVIRVIDTGLGIAPDDRRRIFDVFAQATERDVVQNADGGGVGLGLAIADGLVRAMGGTIALDSALGEGSTFTVTLPLPACAAPPAASKAADPPPSGEPASVLLVDDIEMNRDLFAGMLARAGHRVVAAPDGETALRRLAEDRFDLAFIDIQMPFMDGIELTRRIRASGDPAVARLPIVALSAAAYGEDRARAEAAGMNDYVTKPATRDDIAAAVARVRAGRAQAGPIAAVPAPAEAPAPSALDRAEFELQRETFGDERLLRFLGMLEAELGRRDAAIDEAAGRDDRAEIGQHAHAIASASGNLGFRHLMGLGRTLEHEVAGLSPEALAASVDELRRAIADAVAEIADVRAELDAGASEQRAAG</sequence>
<dbReference type="SMART" id="SM00387">
    <property type="entry name" value="HATPase_c"/>
    <property type="match status" value="1"/>
</dbReference>
<dbReference type="PROSITE" id="PS50109">
    <property type="entry name" value="HIS_KIN"/>
    <property type="match status" value="1"/>
</dbReference>
<evidence type="ECO:0000256" key="11">
    <source>
        <dbReference type="ARBA" id="ARBA00022989"/>
    </source>
</evidence>
<evidence type="ECO:0000256" key="2">
    <source>
        <dbReference type="ARBA" id="ARBA00004429"/>
    </source>
</evidence>
<name>A0A918XUS9_9PROT</name>
<dbReference type="InterPro" id="IPR011006">
    <property type="entry name" value="CheY-like_superfamily"/>
</dbReference>
<keyword evidence="10" id="KW-0547">Nucleotide-binding</keyword>
<feature type="modified residue" description="4-aspartylphosphate" evidence="15">
    <location>
        <position position="351"/>
    </location>
</feature>
<dbReference type="SMART" id="SM00388">
    <property type="entry name" value="HisKA"/>
    <property type="match status" value="1"/>
</dbReference>
<dbReference type="SMART" id="SM00448">
    <property type="entry name" value="REC"/>
    <property type="match status" value="1"/>
</dbReference>
<dbReference type="InterPro" id="IPR036097">
    <property type="entry name" value="HisK_dim/P_sf"/>
</dbReference>
<protein>
    <recommendedName>
        <fullName evidence="3">histidine kinase</fullName>
        <ecNumber evidence="3">2.7.13.3</ecNumber>
    </recommendedName>
</protein>
<dbReference type="InterPro" id="IPR004358">
    <property type="entry name" value="Sig_transdc_His_kin-like_C"/>
</dbReference>
<feature type="domain" description="HPt" evidence="18">
    <location>
        <begin position="457"/>
        <end position="558"/>
    </location>
</feature>
<evidence type="ECO:0000256" key="12">
    <source>
        <dbReference type="ARBA" id="ARBA00023012"/>
    </source>
</evidence>
<dbReference type="InterPro" id="IPR003661">
    <property type="entry name" value="HisK_dim/P_dom"/>
</dbReference>
<dbReference type="EC" id="2.7.13.3" evidence="3"/>
<accession>A0A918XUS9</accession>
<keyword evidence="13" id="KW-0472">Membrane</keyword>
<gene>
    <name evidence="19" type="ORF">GCM10017083_40010</name>
</gene>
<dbReference type="Pfam" id="PF00072">
    <property type="entry name" value="Response_reg"/>
    <property type="match status" value="1"/>
</dbReference>
<dbReference type="Pfam" id="PF02518">
    <property type="entry name" value="HATPase_c"/>
    <property type="match status" value="1"/>
</dbReference>
<dbReference type="InterPro" id="IPR008207">
    <property type="entry name" value="Sig_transdc_His_kin_Hpt_dom"/>
</dbReference>
<feature type="domain" description="Response regulatory" evidence="17">
    <location>
        <begin position="302"/>
        <end position="420"/>
    </location>
</feature>
<dbReference type="EMBL" id="BMZS01000010">
    <property type="protein sequence ID" value="GHD57923.1"/>
    <property type="molecule type" value="Genomic_DNA"/>
</dbReference>